<dbReference type="EMBL" id="ANNX02000012">
    <property type="protein sequence ID" value="KYC43784.1"/>
    <property type="molecule type" value="Genomic_DNA"/>
</dbReference>
<dbReference type="InterPro" id="IPR014833">
    <property type="entry name" value="TnsA_N"/>
</dbReference>
<organism evidence="4 5">
    <name type="scientific">Scytonema hofmannii PCC 7110</name>
    <dbReference type="NCBI Taxonomy" id="128403"/>
    <lineage>
        <taxon>Bacteria</taxon>
        <taxon>Bacillati</taxon>
        <taxon>Cyanobacteriota</taxon>
        <taxon>Cyanophyceae</taxon>
        <taxon>Nostocales</taxon>
        <taxon>Scytonemataceae</taxon>
        <taxon>Scytonema</taxon>
    </lineage>
</organism>
<evidence type="ECO:0000313" key="3">
    <source>
        <dbReference type="EMBL" id="KYC38633.1"/>
    </source>
</evidence>
<keyword evidence="5" id="KW-1185">Reference proteome</keyword>
<dbReference type="STRING" id="128403.WA1_01065"/>
<feature type="domain" description="TnsA endonuclease N-terminal" evidence="1">
    <location>
        <begin position="84"/>
        <end position="173"/>
    </location>
</feature>
<name>A0A139XGF8_9CYAN</name>
<accession>A0A139XGF8</accession>
<evidence type="ECO:0000313" key="4">
    <source>
        <dbReference type="EMBL" id="KYC43784.1"/>
    </source>
</evidence>
<dbReference type="Proteomes" id="UP000076925">
    <property type="component" value="Unassembled WGS sequence"/>
</dbReference>
<evidence type="ECO:0000259" key="1">
    <source>
        <dbReference type="Pfam" id="PF08722"/>
    </source>
</evidence>
<reference evidence="4 5" key="1">
    <citation type="journal article" date="2013" name="Genome Biol. Evol.">
        <title>Genomes of Stigonematalean cyanobacteria (subsection V) and the evolution of oxygenic photosynthesis from prokaryotes to plastids.</title>
        <authorList>
            <person name="Dagan T."/>
            <person name="Roettger M."/>
            <person name="Stucken K."/>
            <person name="Landan G."/>
            <person name="Koch R."/>
            <person name="Major P."/>
            <person name="Gould S.B."/>
            <person name="Goremykin V.V."/>
            <person name="Rippka R."/>
            <person name="Tandeau de Marsac N."/>
            <person name="Gugger M."/>
            <person name="Lockhart P.J."/>
            <person name="Allen J.F."/>
            <person name="Brune I."/>
            <person name="Maus I."/>
            <person name="Puhler A."/>
            <person name="Martin W.F."/>
        </authorList>
    </citation>
    <scope>NUCLEOTIDE SEQUENCE [LARGE SCALE GENOMIC DNA]</scope>
    <source>
        <strain evidence="4 5">PCC 7110</strain>
    </source>
</reference>
<evidence type="ECO:0000313" key="5">
    <source>
        <dbReference type="Proteomes" id="UP000076925"/>
    </source>
</evidence>
<dbReference type="EMBL" id="ANNX02000086">
    <property type="protein sequence ID" value="KYC34445.1"/>
    <property type="molecule type" value="Genomic_DNA"/>
</dbReference>
<evidence type="ECO:0000313" key="2">
    <source>
        <dbReference type="EMBL" id="KYC34445.1"/>
    </source>
</evidence>
<gene>
    <name evidence="4" type="ORF">WA1_01065</name>
    <name evidence="3" type="ORF">WA1_36260</name>
    <name evidence="2" type="ORF">WA1_51830</name>
</gene>
<comment type="caution">
    <text evidence="4">The sequence shown here is derived from an EMBL/GenBank/DDBJ whole genome shotgun (WGS) entry which is preliminary data.</text>
</comment>
<reference evidence="4" key="2">
    <citation type="submission" date="2016-02" db="EMBL/GenBank/DDBJ databases">
        <authorList>
            <person name="Wen L."/>
            <person name="He K."/>
            <person name="Yang H."/>
        </authorList>
    </citation>
    <scope>NUCLEOTIDE SEQUENCE</scope>
    <source>
        <strain evidence="4">PCC 7110</strain>
    </source>
</reference>
<proteinExistence type="predicted"/>
<dbReference type="AlphaFoldDB" id="A0A139XGF8"/>
<sequence>MRALKAWGVSMLSDLEFNDWCHYVNLPQAARQVISQIRESQPIRRVKSSGINVRGDYASRKMAKTIQFESHSVELPGVEEYEEDSDVLEYYDQPYQITLEFLSNNGQIVKASHIPDFFVIRNKSAGFEEWKPETRLEKLAAKQPQRYIRTEDGQWRNLPAVAYAEKLGLYYRIRLDTEIDWIRYRNRLFLKAYNDSSYEISPEIAENLVAVVSLNPGITYWQLLDDKQANADDINALIATQKIYLNLSAAPLAEPERVHLFQNKETAVAYSQMVKSQPKDVAVDVWDFGKITSVSSSHNQLRITPKGMEIFLRASPEELAQANQKYQVIEPLLNGCPRDNKTVASRTIYRWKAKFKAAQIAYNCGYIFYFAIYI</sequence>
<protein>
    <recommendedName>
        <fullName evidence="1">TnsA endonuclease N-terminal domain-containing protein</fullName>
    </recommendedName>
</protein>
<dbReference type="EMBL" id="ANNX02000040">
    <property type="protein sequence ID" value="KYC38633.1"/>
    <property type="molecule type" value="Genomic_DNA"/>
</dbReference>
<dbReference type="Pfam" id="PF08722">
    <property type="entry name" value="Tn7_TnsA-like_N"/>
    <property type="match status" value="1"/>
</dbReference>